<dbReference type="GO" id="GO:0030170">
    <property type="term" value="F:pyridoxal phosphate binding"/>
    <property type="evidence" value="ECO:0007669"/>
    <property type="project" value="InterPro"/>
</dbReference>
<accession>A0A1X6Y2S8</accession>
<dbReference type="RefSeq" id="WP_085825065.1">
    <property type="nucleotide sequence ID" value="NZ_FWFJ01000001.1"/>
</dbReference>
<evidence type="ECO:0000313" key="9">
    <source>
        <dbReference type="EMBL" id="SLN09602.1"/>
    </source>
</evidence>
<dbReference type="InterPro" id="IPR015421">
    <property type="entry name" value="PyrdxlP-dep_Trfase_major"/>
</dbReference>
<evidence type="ECO:0000256" key="2">
    <source>
        <dbReference type="ARBA" id="ARBA00007441"/>
    </source>
</evidence>
<sequence length="383" mass="41226">MRNSTRSQVDAFIVMDVMEAARRAEAGGRHIIHMEVGQPGTAAPEGARRALARAMDEDAMGYTVALGLPELRARIARLYGEWYDVDLSPERVIVTPGSSGAFILAFTALFDAGDRVGIGSPGYPSYRQILRALDLVPVEIETAAENRLQPVAGDLGGQELSGLLVASPANPTGTMLDRGAMSDLIGAAGAQGARFISDEIYHGIEYEAKAVSALEITDECYVINSFSKYFSMTGWRVGWMVVPEDHVRVIERLAQNLFICPPHASQVAALAAMDCGAELEANMAVYRANRALMLEGLPKAGFDRIAPPDGAFYVYADVGHLTHDSRAFAAEILEKAGVAVTPGLDFDPLRGGGTIRFSYARSTADIKEGLGRLARFMAERGQR</sequence>
<evidence type="ECO:0000256" key="6">
    <source>
        <dbReference type="ARBA" id="ARBA00049185"/>
    </source>
</evidence>
<evidence type="ECO:0000256" key="4">
    <source>
        <dbReference type="ARBA" id="ARBA00022679"/>
    </source>
</evidence>
<reference evidence="10" key="1">
    <citation type="submission" date="2017-03" db="EMBL/GenBank/DDBJ databases">
        <authorList>
            <person name="Rodrigo-Torres L."/>
            <person name="Arahal R.D."/>
            <person name="Lucena T."/>
        </authorList>
    </citation>
    <scope>NUCLEOTIDE SEQUENCE [LARGE SCALE GENOMIC DNA]</scope>
    <source>
        <strain evidence="10">CECT 8370</strain>
    </source>
</reference>
<evidence type="ECO:0000256" key="3">
    <source>
        <dbReference type="ARBA" id="ARBA00022576"/>
    </source>
</evidence>
<dbReference type="CDD" id="cd00609">
    <property type="entry name" value="AAT_like"/>
    <property type="match status" value="1"/>
</dbReference>
<dbReference type="EC" id="2.6.1.-" evidence="7"/>
<dbReference type="InterPro" id="IPR004838">
    <property type="entry name" value="NHTrfase_class1_PyrdxlP-BS"/>
</dbReference>
<feature type="domain" description="Aminotransferase class I/classII large" evidence="8">
    <location>
        <begin position="30"/>
        <end position="373"/>
    </location>
</feature>
<comment type="similarity">
    <text evidence="2 7">Belongs to the class-I pyridoxal-phosphate-dependent aminotransferase family.</text>
</comment>
<dbReference type="GO" id="GO:0004069">
    <property type="term" value="F:L-aspartate:2-oxoglutarate aminotransferase activity"/>
    <property type="evidence" value="ECO:0007669"/>
    <property type="project" value="UniProtKB-EC"/>
</dbReference>
<dbReference type="Gene3D" id="3.40.640.10">
    <property type="entry name" value="Type I PLP-dependent aspartate aminotransferase-like (Major domain)"/>
    <property type="match status" value="1"/>
</dbReference>
<evidence type="ECO:0000256" key="7">
    <source>
        <dbReference type="RuleBase" id="RU000481"/>
    </source>
</evidence>
<comment type="catalytic activity">
    <reaction evidence="6">
        <text>L-aspartate + 2-oxoglutarate = oxaloacetate + L-glutamate</text>
        <dbReference type="Rhea" id="RHEA:21824"/>
        <dbReference type="ChEBI" id="CHEBI:16452"/>
        <dbReference type="ChEBI" id="CHEBI:16810"/>
        <dbReference type="ChEBI" id="CHEBI:29985"/>
        <dbReference type="ChEBI" id="CHEBI:29991"/>
        <dbReference type="EC" id="2.6.1.1"/>
    </reaction>
</comment>
<dbReference type="SUPFAM" id="SSF53383">
    <property type="entry name" value="PLP-dependent transferases"/>
    <property type="match status" value="1"/>
</dbReference>
<proteinExistence type="inferred from homology"/>
<dbReference type="OrthoDB" id="9763453at2"/>
<dbReference type="PANTHER" id="PTHR46383:SF2">
    <property type="entry name" value="AMINOTRANSFERASE"/>
    <property type="match status" value="1"/>
</dbReference>
<dbReference type="InterPro" id="IPR015424">
    <property type="entry name" value="PyrdxlP-dep_Trfase"/>
</dbReference>
<comment type="cofactor">
    <cofactor evidence="1 7">
        <name>pyridoxal 5'-phosphate</name>
        <dbReference type="ChEBI" id="CHEBI:597326"/>
    </cofactor>
</comment>
<keyword evidence="5" id="KW-0663">Pyridoxal phosphate</keyword>
<keyword evidence="3 7" id="KW-0032">Aminotransferase</keyword>
<keyword evidence="4 7" id="KW-0808">Transferase</keyword>
<evidence type="ECO:0000259" key="8">
    <source>
        <dbReference type="Pfam" id="PF00155"/>
    </source>
</evidence>
<dbReference type="PROSITE" id="PS00105">
    <property type="entry name" value="AA_TRANSFER_CLASS_1"/>
    <property type="match status" value="1"/>
</dbReference>
<organism evidence="9 10">
    <name type="scientific">Roseovarius gaetbuli</name>
    <dbReference type="NCBI Taxonomy" id="1356575"/>
    <lineage>
        <taxon>Bacteria</taxon>
        <taxon>Pseudomonadati</taxon>
        <taxon>Pseudomonadota</taxon>
        <taxon>Alphaproteobacteria</taxon>
        <taxon>Rhodobacterales</taxon>
        <taxon>Roseobacteraceae</taxon>
        <taxon>Roseovarius</taxon>
    </lineage>
</organism>
<dbReference type="Proteomes" id="UP000194012">
    <property type="component" value="Unassembled WGS sequence"/>
</dbReference>
<dbReference type="InterPro" id="IPR050596">
    <property type="entry name" value="AspAT/PAT-like"/>
</dbReference>
<dbReference type="InterPro" id="IPR004839">
    <property type="entry name" value="Aminotransferase_I/II_large"/>
</dbReference>
<protein>
    <recommendedName>
        <fullName evidence="7">Aminotransferase</fullName>
        <ecNumber evidence="7">2.6.1.-</ecNumber>
    </recommendedName>
</protein>
<name>A0A1X6Y2S8_9RHOB</name>
<gene>
    <name evidence="9" type="primary">aspC_1</name>
    <name evidence="9" type="ORF">ROG8370_00028</name>
</gene>
<keyword evidence="10" id="KW-1185">Reference proteome</keyword>
<evidence type="ECO:0000256" key="1">
    <source>
        <dbReference type="ARBA" id="ARBA00001933"/>
    </source>
</evidence>
<dbReference type="GO" id="GO:0006520">
    <property type="term" value="P:amino acid metabolic process"/>
    <property type="evidence" value="ECO:0007669"/>
    <property type="project" value="InterPro"/>
</dbReference>
<evidence type="ECO:0000256" key="5">
    <source>
        <dbReference type="ARBA" id="ARBA00022898"/>
    </source>
</evidence>
<dbReference type="PANTHER" id="PTHR46383">
    <property type="entry name" value="ASPARTATE AMINOTRANSFERASE"/>
    <property type="match status" value="1"/>
</dbReference>
<evidence type="ECO:0000313" key="10">
    <source>
        <dbReference type="Proteomes" id="UP000194012"/>
    </source>
</evidence>
<dbReference type="Pfam" id="PF00155">
    <property type="entry name" value="Aminotran_1_2"/>
    <property type="match status" value="1"/>
</dbReference>
<dbReference type="AlphaFoldDB" id="A0A1X6Y2S8"/>
<dbReference type="EMBL" id="FWFJ01000001">
    <property type="protein sequence ID" value="SLN09602.1"/>
    <property type="molecule type" value="Genomic_DNA"/>
</dbReference>